<protein>
    <submittedName>
        <fullName evidence="3">MCE family protein</fullName>
    </submittedName>
</protein>
<organism evidence="3 4">
    <name type="scientific">Nocardia bovistercoris</name>
    <dbReference type="NCBI Taxonomy" id="2785916"/>
    <lineage>
        <taxon>Bacteria</taxon>
        <taxon>Bacillati</taxon>
        <taxon>Actinomycetota</taxon>
        <taxon>Actinomycetes</taxon>
        <taxon>Mycobacteriales</taxon>
        <taxon>Nocardiaceae</taxon>
        <taxon>Nocardia</taxon>
    </lineage>
</organism>
<dbReference type="PANTHER" id="PTHR33371:SF4">
    <property type="entry name" value="INTERMEMBRANE PHOSPHOLIPID TRANSPORT SYSTEM BINDING PROTEIN MLAD"/>
    <property type="match status" value="1"/>
</dbReference>
<evidence type="ECO:0000256" key="1">
    <source>
        <dbReference type="SAM" id="SignalP"/>
    </source>
</evidence>
<dbReference type="InterPro" id="IPR003399">
    <property type="entry name" value="Mce/MlaD"/>
</dbReference>
<gene>
    <name evidence="3" type="ORF">IT779_25930</name>
</gene>
<dbReference type="InterPro" id="IPR052336">
    <property type="entry name" value="MlaD_Phospholipid_Transporter"/>
</dbReference>
<keyword evidence="1" id="KW-0732">Signal</keyword>
<evidence type="ECO:0000313" key="4">
    <source>
        <dbReference type="Proteomes" id="UP000655751"/>
    </source>
</evidence>
<dbReference type="NCBIfam" id="TIGR00996">
    <property type="entry name" value="Mtu_fam_mce"/>
    <property type="match status" value="1"/>
</dbReference>
<evidence type="ECO:0000313" key="3">
    <source>
        <dbReference type="EMBL" id="MBH0779715.1"/>
    </source>
</evidence>
<proteinExistence type="predicted"/>
<reference evidence="3" key="1">
    <citation type="submission" date="2020-11" db="EMBL/GenBank/DDBJ databases">
        <title>Nocardia NEAU-351.nov., a novel actinomycete isolated from the cow dung.</title>
        <authorList>
            <person name="Zhang X."/>
        </authorList>
    </citation>
    <scope>NUCLEOTIDE SEQUENCE</scope>
    <source>
        <strain evidence="3">NEAU-351</strain>
    </source>
</reference>
<feature type="signal peptide" evidence="1">
    <location>
        <begin position="1"/>
        <end position="17"/>
    </location>
</feature>
<sequence>MSLTPHTLKLAVLVSSAACLVGCAGGSGSDTTTVTAHFANTNGLYEGNAVSVLGMRVGRIDRITARGADVEVRMSIDDSIRLPADVRAVTISDSILTDRHIELTPVYRDGPTLADGAVLDATRTKTPVEFDALLSMTRKLATSLGGDGNGSGPVADLIGLSAAATEGNGQEMRTALDELSRALRQGPDNGAAARAAITDIVTNLDSLTEAAARNDATLREFGRAIAQLGDFLADRRLGGGDTGATLNRIIAQVADLLVRHKDTISGLVGNANTLTGTLAAYDYNLAEFLDVFPLVTDNAYNAIDHNVGALRASVDLNRVLLDGQMVKEICNLLQLSNLGCATGSMRDMGPDFGITAILTGLAARKQGR</sequence>
<feature type="domain" description="Mce/MlaD" evidence="2">
    <location>
        <begin position="31"/>
        <end position="105"/>
    </location>
</feature>
<keyword evidence="4" id="KW-1185">Reference proteome</keyword>
<feature type="chain" id="PRO_5039498665" evidence="1">
    <location>
        <begin position="18"/>
        <end position="368"/>
    </location>
</feature>
<dbReference type="EMBL" id="JADMLG010000012">
    <property type="protein sequence ID" value="MBH0779715.1"/>
    <property type="molecule type" value="Genomic_DNA"/>
</dbReference>
<accession>A0A931IG36</accession>
<comment type="caution">
    <text evidence="3">The sequence shown here is derived from an EMBL/GenBank/DDBJ whole genome shotgun (WGS) entry which is preliminary data.</text>
</comment>
<dbReference type="InterPro" id="IPR005693">
    <property type="entry name" value="Mce"/>
</dbReference>
<dbReference type="Proteomes" id="UP000655751">
    <property type="component" value="Unassembled WGS sequence"/>
</dbReference>
<dbReference type="Pfam" id="PF02470">
    <property type="entry name" value="MlaD"/>
    <property type="match status" value="1"/>
</dbReference>
<evidence type="ECO:0000259" key="2">
    <source>
        <dbReference type="Pfam" id="PF02470"/>
    </source>
</evidence>
<name>A0A931IG36_9NOCA</name>
<dbReference type="PANTHER" id="PTHR33371">
    <property type="entry name" value="INTERMEMBRANE PHOSPHOLIPID TRANSPORT SYSTEM BINDING PROTEIN MLAD-RELATED"/>
    <property type="match status" value="1"/>
</dbReference>
<dbReference type="RefSeq" id="WP_196152037.1">
    <property type="nucleotide sequence ID" value="NZ_JADMLG010000012.1"/>
</dbReference>
<dbReference type="AlphaFoldDB" id="A0A931IG36"/>
<dbReference type="GO" id="GO:0005576">
    <property type="term" value="C:extracellular region"/>
    <property type="evidence" value="ECO:0007669"/>
    <property type="project" value="TreeGrafter"/>
</dbReference>